<dbReference type="RefSeq" id="WP_063182009.1">
    <property type="nucleotide sequence ID" value="NZ_LQRA01000052.1"/>
</dbReference>
<evidence type="ECO:0000313" key="1">
    <source>
        <dbReference type="EMBL" id="KZE79321.1"/>
    </source>
</evidence>
<organism evidence="1 2">
    <name type="scientific">Paenibacillus elgii</name>
    <dbReference type="NCBI Taxonomy" id="189691"/>
    <lineage>
        <taxon>Bacteria</taxon>
        <taxon>Bacillati</taxon>
        <taxon>Bacillota</taxon>
        <taxon>Bacilli</taxon>
        <taxon>Bacillales</taxon>
        <taxon>Paenibacillaceae</taxon>
        <taxon>Paenibacillus</taxon>
    </lineage>
</organism>
<dbReference type="Pfam" id="PF10934">
    <property type="entry name" value="Sheath_initiator"/>
    <property type="match status" value="1"/>
</dbReference>
<dbReference type="OrthoDB" id="9812969at2"/>
<name>A0A163YF15_9BACL</name>
<gene>
    <name evidence="1" type="ORF">AV654_17790</name>
</gene>
<dbReference type="AlphaFoldDB" id="A0A163YF15"/>
<proteinExistence type="predicted"/>
<dbReference type="Proteomes" id="UP000076563">
    <property type="component" value="Unassembled WGS sequence"/>
</dbReference>
<keyword evidence="2" id="KW-1185">Reference proteome</keyword>
<protein>
    <submittedName>
        <fullName evidence="1">Uncharacterized protein</fullName>
    </submittedName>
</protein>
<reference evidence="2" key="1">
    <citation type="submission" date="2016-01" db="EMBL/GenBank/DDBJ databases">
        <title>Draft genome of Chromobacterium sp. F49.</title>
        <authorList>
            <person name="Hong K.W."/>
        </authorList>
    </citation>
    <scope>NUCLEOTIDE SEQUENCE [LARGE SCALE GENOMIC DNA]</scope>
    <source>
        <strain evidence="2">M63</strain>
    </source>
</reference>
<evidence type="ECO:0000313" key="2">
    <source>
        <dbReference type="Proteomes" id="UP000076563"/>
    </source>
</evidence>
<comment type="caution">
    <text evidence="1">The sequence shown here is derived from an EMBL/GenBank/DDBJ whole genome shotgun (WGS) entry which is preliminary data.</text>
</comment>
<sequence length="118" mass="13301">MKYRKLNNGDYSFGGNGNDFYEGTLAVSQAIKTNLRLLKGEWWEDKEKGLPLFQSIIGQAGTPQHVQAADLLIQGVILNAPGVVRIRNFQSNYENRKYLLNCTVETQYGDAVTEEVIF</sequence>
<accession>A0A163YF15</accession>
<dbReference type="EMBL" id="LQRA01000052">
    <property type="protein sequence ID" value="KZE79321.1"/>
    <property type="molecule type" value="Genomic_DNA"/>
</dbReference>
<dbReference type="InterPro" id="IPR020288">
    <property type="entry name" value="Sheath_initiator"/>
</dbReference>